<dbReference type="RefSeq" id="WP_214544595.1">
    <property type="nucleotide sequence ID" value="NZ_JAHEWS010000013.1"/>
</dbReference>
<proteinExistence type="predicted"/>
<organism evidence="2 3">
    <name type="scientific">Curtobacterium aurantiacum</name>
    <dbReference type="NCBI Taxonomy" id="3236919"/>
    <lineage>
        <taxon>Bacteria</taxon>
        <taxon>Bacillati</taxon>
        <taxon>Actinomycetota</taxon>
        <taxon>Actinomycetes</taxon>
        <taxon>Micrococcales</taxon>
        <taxon>Microbacteriaceae</taxon>
        <taxon>Curtobacterium</taxon>
    </lineage>
</organism>
<dbReference type="Gene3D" id="3.40.50.720">
    <property type="entry name" value="NAD(P)-binding Rossmann-like Domain"/>
    <property type="match status" value="1"/>
</dbReference>
<keyword evidence="3" id="KW-1185">Reference proteome</keyword>
<dbReference type="SUPFAM" id="SSF51735">
    <property type="entry name" value="NAD(P)-binding Rossmann-fold domains"/>
    <property type="match status" value="1"/>
</dbReference>
<sequence length="311" mass="33190">MRILMLGRGVVATIYGQALQQSGHHVDHLVRPGRAAEYGDTVQTDVIDGRRGPLGRRTRSTSTTRLLESIGTDDAYDLVVLSVGHHRLQEAVATLAPRIGDATVLVLGNVWDEPLAAVAPLTADRVLFGFPGAGGGFDADGVLHGAVLRSIRLGTTGAAPDRRELVRSVFQRAGFTVQDEDDIRGWLWLHFVLDAGMFSAALRSGGMATMIGDRHALRDAFLTGRELLPVLEARGVDLSRHRSSTLPVRRPVTTATLVAAATALVPIARASLAAHDDPAAAEPLAVLEDVRRTAGALGIPTPRLDRTARRV</sequence>
<dbReference type="InterPro" id="IPR013332">
    <property type="entry name" value="KPR_N"/>
</dbReference>
<gene>
    <name evidence="2" type="ORF">KK097_10020</name>
</gene>
<reference evidence="2 3" key="1">
    <citation type="submission" date="2021-05" db="EMBL/GenBank/DDBJ databases">
        <title>Whole genome sequence of Curtobacterium flaccumfaciens pv. flaccumfaciens strain CFBP 8819.</title>
        <authorList>
            <person name="Osdaghi E."/>
            <person name="Taghouti G."/>
            <person name="Portier P."/>
            <person name="Fazliarab A."/>
            <person name="Taghavi S.M."/>
            <person name="Briand M."/>
            <person name="Le-Saux M."/>
            <person name="Jacques M.-A."/>
        </authorList>
    </citation>
    <scope>NUCLEOTIDE SEQUENCE [LARGE SCALE GENOMIC DNA]</scope>
    <source>
        <strain evidence="2 3">CFBP 8819</strain>
    </source>
</reference>
<accession>A0ABS5VGB3</accession>
<evidence type="ECO:0000259" key="1">
    <source>
        <dbReference type="Pfam" id="PF02558"/>
    </source>
</evidence>
<feature type="domain" description="Ketopantoate reductase N-terminal" evidence="1">
    <location>
        <begin position="3"/>
        <end position="154"/>
    </location>
</feature>
<dbReference type="Proteomes" id="UP001519641">
    <property type="component" value="Unassembled WGS sequence"/>
</dbReference>
<dbReference type="Pfam" id="PF02558">
    <property type="entry name" value="ApbA"/>
    <property type="match status" value="1"/>
</dbReference>
<protein>
    <submittedName>
        <fullName evidence="2">Ketopantoate reductase</fullName>
    </submittedName>
</protein>
<comment type="caution">
    <text evidence="2">The sequence shown here is derived from an EMBL/GenBank/DDBJ whole genome shotgun (WGS) entry which is preliminary data.</text>
</comment>
<evidence type="ECO:0000313" key="2">
    <source>
        <dbReference type="EMBL" id="MBT1588147.1"/>
    </source>
</evidence>
<dbReference type="InterPro" id="IPR036291">
    <property type="entry name" value="NAD(P)-bd_dom_sf"/>
</dbReference>
<evidence type="ECO:0000313" key="3">
    <source>
        <dbReference type="Proteomes" id="UP001519641"/>
    </source>
</evidence>
<dbReference type="EMBL" id="JAHEWS010000013">
    <property type="protein sequence ID" value="MBT1588147.1"/>
    <property type="molecule type" value="Genomic_DNA"/>
</dbReference>
<name>A0ABS5VGB3_9MICO</name>